<dbReference type="InterPro" id="IPR046341">
    <property type="entry name" value="SET_dom_sf"/>
</dbReference>
<protein>
    <recommendedName>
        <fullName evidence="2">SET domain-containing protein</fullName>
    </recommendedName>
</protein>
<dbReference type="Pfam" id="PF00856">
    <property type="entry name" value="SET"/>
    <property type="match status" value="1"/>
</dbReference>
<feature type="chain" id="PRO_5040492734" description="SET domain-containing protein" evidence="1">
    <location>
        <begin position="18"/>
        <end position="428"/>
    </location>
</feature>
<evidence type="ECO:0000313" key="3">
    <source>
        <dbReference type="EMBL" id="CAG8951312.1"/>
    </source>
</evidence>
<dbReference type="CDD" id="cd20071">
    <property type="entry name" value="SET_SMYD"/>
    <property type="match status" value="1"/>
</dbReference>
<sequence length="428" mass="48440">MHFPGTRLLLFSGFTQASQIFSQTPLDNICKFGEKDTLLERTQAILEDNQGVCGSSRKQFESKVHNPWTQRPICMPQTSSNQTYCVYTHKNHANGRGITFLTSPDVERTLVNEPYFAQKFPPHVNNFSNPPYEVRNVPGRGNGLYATRQIELGEVIVAETPVGIFQSDAFPHDKALKYQYINAAFKSLPSETQEAFMKMAAMHGGKEDEITERIHTNSFHGEFAGLEHFMVFPQTAFMNHDCRPNGMYFFDPNTLIKSTHAARTILPGEELTINYISLLRPHKERQEHLLDVWGFKCTCDLCSASQGKIQISDFRIQQIRYIHDGLADWSAGSYATTAMAEWLIELYEEEHLWASRPISYVFAALAYNGVGDAEKARAFAIKSLETGMINRGVNKEMGPGNNNDIADMQAIIKDPKSHWTWMARPLKG</sequence>
<feature type="domain" description="SET" evidence="2">
    <location>
        <begin position="130"/>
        <end position="276"/>
    </location>
</feature>
<feature type="signal peptide" evidence="1">
    <location>
        <begin position="1"/>
        <end position="17"/>
    </location>
</feature>
<comment type="caution">
    <text evidence="3">The sequence shown here is derived from an EMBL/GenBank/DDBJ whole genome shotgun (WGS) entry which is preliminary data.</text>
</comment>
<keyword evidence="4" id="KW-1185">Reference proteome</keyword>
<dbReference type="OrthoDB" id="265717at2759"/>
<dbReference type="AlphaFoldDB" id="A0A9N9KTK1"/>
<dbReference type="PANTHER" id="PTHR47332">
    <property type="entry name" value="SET DOMAIN-CONTAINING PROTEIN 5"/>
    <property type="match status" value="1"/>
</dbReference>
<evidence type="ECO:0000313" key="4">
    <source>
        <dbReference type="Proteomes" id="UP000696280"/>
    </source>
</evidence>
<proteinExistence type="predicted"/>
<dbReference type="Gene3D" id="2.170.270.10">
    <property type="entry name" value="SET domain"/>
    <property type="match status" value="1"/>
</dbReference>
<reference evidence="3" key="1">
    <citation type="submission" date="2021-07" db="EMBL/GenBank/DDBJ databases">
        <authorList>
            <person name="Durling M."/>
        </authorList>
    </citation>
    <scope>NUCLEOTIDE SEQUENCE</scope>
</reference>
<dbReference type="InterPro" id="IPR001214">
    <property type="entry name" value="SET_dom"/>
</dbReference>
<accession>A0A9N9KTK1</accession>
<organism evidence="3 4">
    <name type="scientific">Hymenoscyphus fraxineus</name>
    <dbReference type="NCBI Taxonomy" id="746836"/>
    <lineage>
        <taxon>Eukaryota</taxon>
        <taxon>Fungi</taxon>
        <taxon>Dikarya</taxon>
        <taxon>Ascomycota</taxon>
        <taxon>Pezizomycotina</taxon>
        <taxon>Leotiomycetes</taxon>
        <taxon>Helotiales</taxon>
        <taxon>Helotiaceae</taxon>
        <taxon>Hymenoscyphus</taxon>
    </lineage>
</organism>
<dbReference type="PROSITE" id="PS50280">
    <property type="entry name" value="SET"/>
    <property type="match status" value="1"/>
</dbReference>
<keyword evidence="1" id="KW-0732">Signal</keyword>
<evidence type="ECO:0000256" key="1">
    <source>
        <dbReference type="SAM" id="SignalP"/>
    </source>
</evidence>
<dbReference type="EMBL" id="CAJVRL010000041">
    <property type="protein sequence ID" value="CAG8951312.1"/>
    <property type="molecule type" value="Genomic_DNA"/>
</dbReference>
<dbReference type="Proteomes" id="UP000696280">
    <property type="component" value="Unassembled WGS sequence"/>
</dbReference>
<dbReference type="InterPro" id="IPR053185">
    <property type="entry name" value="SET_domain_protein"/>
</dbReference>
<evidence type="ECO:0000259" key="2">
    <source>
        <dbReference type="PROSITE" id="PS50280"/>
    </source>
</evidence>
<gene>
    <name evidence="3" type="ORF">HYFRA_00008062</name>
</gene>
<dbReference type="SMART" id="SM00317">
    <property type="entry name" value="SET"/>
    <property type="match status" value="1"/>
</dbReference>
<dbReference type="PANTHER" id="PTHR47332:SF6">
    <property type="entry name" value="SET DOMAIN-CONTAINING PROTEIN"/>
    <property type="match status" value="1"/>
</dbReference>
<dbReference type="SUPFAM" id="SSF82199">
    <property type="entry name" value="SET domain"/>
    <property type="match status" value="1"/>
</dbReference>
<name>A0A9N9KTK1_9HELO</name>